<organism evidence="6 7">
    <name type="scientific">Venustampulla echinocandica</name>
    <dbReference type="NCBI Taxonomy" id="2656787"/>
    <lineage>
        <taxon>Eukaryota</taxon>
        <taxon>Fungi</taxon>
        <taxon>Dikarya</taxon>
        <taxon>Ascomycota</taxon>
        <taxon>Pezizomycotina</taxon>
        <taxon>Leotiomycetes</taxon>
        <taxon>Helotiales</taxon>
        <taxon>Pleuroascaceae</taxon>
        <taxon>Venustampulla</taxon>
    </lineage>
</organism>
<proteinExistence type="predicted"/>
<comment type="caution">
    <text evidence="6">The sequence shown here is derived from an EMBL/GenBank/DDBJ whole genome shotgun (WGS) entry which is preliminary data.</text>
</comment>
<dbReference type="Gene3D" id="3.40.50.150">
    <property type="entry name" value="Vaccinia Virus protein VP39"/>
    <property type="match status" value="1"/>
</dbReference>
<dbReference type="SUPFAM" id="SSF53335">
    <property type="entry name" value="S-adenosyl-L-methionine-dependent methyltransferases"/>
    <property type="match status" value="1"/>
</dbReference>
<dbReference type="PIRSF" id="PIRSF005739">
    <property type="entry name" value="O-mtase"/>
    <property type="match status" value="1"/>
</dbReference>
<evidence type="ECO:0000256" key="1">
    <source>
        <dbReference type="ARBA" id="ARBA00022603"/>
    </source>
</evidence>
<dbReference type="InterPro" id="IPR016461">
    <property type="entry name" value="COMT-like"/>
</dbReference>
<accession>A0A370TJQ6</accession>
<dbReference type="GO" id="GO:0008171">
    <property type="term" value="F:O-methyltransferase activity"/>
    <property type="evidence" value="ECO:0007669"/>
    <property type="project" value="InterPro"/>
</dbReference>
<keyword evidence="7" id="KW-1185">Reference proteome</keyword>
<feature type="domain" description="O-methyltransferase C-terminal" evidence="5">
    <location>
        <begin position="231"/>
        <end position="373"/>
    </location>
</feature>
<evidence type="ECO:0000256" key="3">
    <source>
        <dbReference type="ARBA" id="ARBA00022691"/>
    </source>
</evidence>
<evidence type="ECO:0000259" key="5">
    <source>
        <dbReference type="Pfam" id="PF00891"/>
    </source>
</evidence>
<dbReference type="PANTHER" id="PTHR43712">
    <property type="entry name" value="PUTATIVE (AFU_ORTHOLOGUE AFUA_4G14580)-RELATED"/>
    <property type="match status" value="1"/>
</dbReference>
<dbReference type="InterPro" id="IPR029063">
    <property type="entry name" value="SAM-dependent_MTases_sf"/>
</dbReference>
<dbReference type="RefSeq" id="XP_031868417.1">
    <property type="nucleotide sequence ID" value="XM_032014996.1"/>
</dbReference>
<evidence type="ECO:0000256" key="2">
    <source>
        <dbReference type="ARBA" id="ARBA00022679"/>
    </source>
</evidence>
<dbReference type="InterPro" id="IPR036388">
    <property type="entry name" value="WH-like_DNA-bd_sf"/>
</dbReference>
<dbReference type="EMBL" id="NPIC01000005">
    <property type="protein sequence ID" value="RDL35761.1"/>
    <property type="molecule type" value="Genomic_DNA"/>
</dbReference>
<protein>
    <submittedName>
        <fullName evidence="6">S-adenosyl-L-methionine-dependent methyltransferase</fullName>
    </submittedName>
</protein>
<reference evidence="6 7" key="1">
    <citation type="journal article" date="2018" name="IMA Fungus">
        <title>IMA Genome-F 9: Draft genome sequence of Annulohypoxylon stygium, Aspergillus mulundensis, Berkeleyomyces basicola (syn. Thielaviopsis basicola), Ceratocystis smalleyi, two Cercospora beticola strains, Coleophoma cylindrospora, Fusarium fracticaudum, Phialophora cf. hyalina, and Morchella septimelata.</title>
        <authorList>
            <person name="Wingfield B.D."/>
            <person name="Bills G.F."/>
            <person name="Dong Y."/>
            <person name="Huang W."/>
            <person name="Nel W.J."/>
            <person name="Swalarsk-Parry B.S."/>
            <person name="Vaghefi N."/>
            <person name="Wilken P.M."/>
            <person name="An Z."/>
            <person name="de Beer Z.W."/>
            <person name="De Vos L."/>
            <person name="Chen L."/>
            <person name="Duong T.A."/>
            <person name="Gao Y."/>
            <person name="Hammerbacher A."/>
            <person name="Kikkert J.R."/>
            <person name="Li Y."/>
            <person name="Li H."/>
            <person name="Li K."/>
            <person name="Li Q."/>
            <person name="Liu X."/>
            <person name="Ma X."/>
            <person name="Naidoo K."/>
            <person name="Pethybridge S.J."/>
            <person name="Sun J."/>
            <person name="Steenkamp E.T."/>
            <person name="van der Nest M.A."/>
            <person name="van Wyk S."/>
            <person name="Wingfield M.J."/>
            <person name="Xiong C."/>
            <person name="Yue Q."/>
            <person name="Zhang X."/>
        </authorList>
    </citation>
    <scope>NUCLEOTIDE SEQUENCE [LARGE SCALE GENOMIC DNA]</scope>
    <source>
        <strain evidence="6 7">BP 5553</strain>
    </source>
</reference>
<dbReference type="InterPro" id="IPR036390">
    <property type="entry name" value="WH_DNA-bd_sf"/>
</dbReference>
<keyword evidence="3" id="KW-0949">S-adenosyl-L-methionine</keyword>
<dbReference type="InterPro" id="IPR001077">
    <property type="entry name" value="COMT_C"/>
</dbReference>
<dbReference type="Proteomes" id="UP000254866">
    <property type="component" value="Unassembled WGS sequence"/>
</dbReference>
<dbReference type="PANTHER" id="PTHR43712:SF1">
    <property type="entry name" value="HYPOTHETICAL O-METHYLTRANSFERASE (EUROFUNG)-RELATED"/>
    <property type="match status" value="1"/>
</dbReference>
<dbReference type="SUPFAM" id="SSF46785">
    <property type="entry name" value="Winged helix' DNA-binding domain"/>
    <property type="match status" value="1"/>
</dbReference>
<dbReference type="Gene3D" id="1.10.10.10">
    <property type="entry name" value="Winged helix-like DNA-binding domain superfamily/Winged helix DNA-binding domain"/>
    <property type="match status" value="1"/>
</dbReference>
<keyword evidence="2 6" id="KW-0808">Transferase</keyword>
<evidence type="ECO:0000313" key="6">
    <source>
        <dbReference type="EMBL" id="RDL35761.1"/>
    </source>
</evidence>
<name>A0A370TJQ6_9HELO</name>
<dbReference type="GeneID" id="43599222"/>
<evidence type="ECO:0000256" key="4">
    <source>
        <dbReference type="PIRSR" id="PIRSR005739-1"/>
    </source>
</evidence>
<gene>
    <name evidence="6" type="ORF">BP5553_06373</name>
</gene>
<sequence length="398" mass="44322">MSVYKEPNEPVALIKALSQLSLTLSSEDNQNVKREALRLSQALTAALQAPEDIAVNMSFAAFTPMSVRIAVGLKLFQHIVSRGPITTVELASVSGGDDLLITRILRTLSAAGFVKEVDDQAWAATAVTKAMTIQGIAEAHIFMWDMLVVAAGKAPKFLEETGYQNPTNSRDGLLQYGHQTKLTIFELMSTMPQMQRDFDDFMVRLMGANESWVDWYPIQEQVIHGARDNSALVVDVGGGKGHDLQAFNMKYPQQGRLVLQDRPPVIDGIKDLHPAIEYVKHDFFTSQPIQGARVYFYHHILHDWPDSKCLVILQQAKRAMIPGYSKLLLHEHILPEKGASTVQTQFDMAVMLFNSGTLRTPKHWGQLLDKAGLKLVKVWFKEAATDNEGVVEAVVEEN</sequence>
<dbReference type="AlphaFoldDB" id="A0A370TJQ6"/>
<dbReference type="PROSITE" id="PS51683">
    <property type="entry name" value="SAM_OMT_II"/>
    <property type="match status" value="1"/>
</dbReference>
<dbReference type="Pfam" id="PF00891">
    <property type="entry name" value="Methyltransf_2"/>
    <property type="match status" value="1"/>
</dbReference>
<evidence type="ECO:0000313" key="7">
    <source>
        <dbReference type="Proteomes" id="UP000254866"/>
    </source>
</evidence>
<dbReference type="OrthoDB" id="1535081at2759"/>
<dbReference type="GO" id="GO:0032259">
    <property type="term" value="P:methylation"/>
    <property type="evidence" value="ECO:0007669"/>
    <property type="project" value="UniProtKB-KW"/>
</dbReference>
<feature type="active site" description="Proton acceptor" evidence="4">
    <location>
        <position position="302"/>
    </location>
</feature>
<keyword evidence="1 6" id="KW-0489">Methyltransferase</keyword>